<evidence type="ECO:0000313" key="3">
    <source>
        <dbReference type="Proteomes" id="UP000034805"/>
    </source>
</evidence>
<gene>
    <name evidence="2" type="ORF">Z043_123483</name>
</gene>
<protein>
    <submittedName>
        <fullName evidence="2">Uncharacterized protein</fullName>
    </submittedName>
</protein>
<dbReference type="Proteomes" id="UP000034805">
    <property type="component" value="Unassembled WGS sequence"/>
</dbReference>
<name>A0A0P7XZL0_SCLFO</name>
<reference evidence="2 3" key="1">
    <citation type="submission" date="2015-08" db="EMBL/GenBank/DDBJ databases">
        <title>The genome of the Asian arowana (Scleropages formosus).</title>
        <authorList>
            <person name="Tan M.H."/>
            <person name="Gan H.M."/>
            <person name="Croft L.J."/>
            <person name="Austin C.M."/>
        </authorList>
    </citation>
    <scope>NUCLEOTIDE SEQUENCE [LARGE SCALE GENOMIC DNA]</scope>
    <source>
        <strain evidence="2">Aro1</strain>
    </source>
</reference>
<accession>A0A0P7XZL0</accession>
<feature type="region of interest" description="Disordered" evidence="1">
    <location>
        <begin position="1"/>
        <end position="36"/>
    </location>
</feature>
<organism evidence="2 3">
    <name type="scientific">Scleropages formosus</name>
    <name type="common">Asian bonytongue</name>
    <name type="synonym">Osteoglossum formosum</name>
    <dbReference type="NCBI Taxonomy" id="113540"/>
    <lineage>
        <taxon>Eukaryota</taxon>
        <taxon>Metazoa</taxon>
        <taxon>Chordata</taxon>
        <taxon>Craniata</taxon>
        <taxon>Vertebrata</taxon>
        <taxon>Euteleostomi</taxon>
        <taxon>Actinopterygii</taxon>
        <taxon>Neopterygii</taxon>
        <taxon>Teleostei</taxon>
        <taxon>Osteoglossocephala</taxon>
        <taxon>Osteoglossomorpha</taxon>
        <taxon>Osteoglossiformes</taxon>
        <taxon>Osteoglossidae</taxon>
        <taxon>Scleropages</taxon>
    </lineage>
</organism>
<dbReference type="AlphaFoldDB" id="A0A0P7XZL0"/>
<evidence type="ECO:0000313" key="2">
    <source>
        <dbReference type="EMBL" id="KPP58672.1"/>
    </source>
</evidence>
<sequence length="179" mass="19322">MGPAAGQSLLAEEGSRRGRGQGRTSPPQVVTEPTGLQPGKETLALAVDLTRCWNAEKTGEPVAPHWSRPQCHRYSTAAGRSEVKGGNRFRKEGAQLSSSSRHVPSCRLRLPSALARELKNAVGMSCDLAPIKADFLRRWKVLLLEQKDPLVRGYTPAAPSSVMHRGTGHPQDPCQVAIA</sequence>
<proteinExistence type="predicted"/>
<evidence type="ECO:0000256" key="1">
    <source>
        <dbReference type="SAM" id="MobiDB-lite"/>
    </source>
</evidence>
<dbReference type="EMBL" id="JARO02013483">
    <property type="protein sequence ID" value="KPP58672.1"/>
    <property type="molecule type" value="Genomic_DNA"/>
</dbReference>
<comment type="caution">
    <text evidence="2">The sequence shown here is derived from an EMBL/GenBank/DDBJ whole genome shotgun (WGS) entry which is preliminary data.</text>
</comment>